<dbReference type="EMBL" id="CP000745">
    <property type="protein sequence ID" value="ABR66856.1"/>
    <property type="molecule type" value="Genomic_DNA"/>
</dbReference>
<dbReference type="InterPro" id="IPR007742">
    <property type="entry name" value="NosD_dom"/>
</dbReference>
<name>A6VK80_METM7</name>
<dbReference type="Pfam" id="PF05048">
    <property type="entry name" value="NosD"/>
    <property type="match status" value="2"/>
</dbReference>
<evidence type="ECO:0000256" key="1">
    <source>
        <dbReference type="ARBA" id="ARBA00004906"/>
    </source>
</evidence>
<evidence type="ECO:0000256" key="2">
    <source>
        <dbReference type="ARBA" id="ARBA00022737"/>
    </source>
</evidence>
<organism evidence="5">
    <name type="scientific">Methanococcus maripaludis (strain C7 / ATCC BAA-1331)</name>
    <dbReference type="NCBI Taxonomy" id="426368"/>
    <lineage>
        <taxon>Archaea</taxon>
        <taxon>Methanobacteriati</taxon>
        <taxon>Methanobacteriota</taxon>
        <taxon>Methanomada group</taxon>
        <taxon>Methanococci</taxon>
        <taxon>Methanococcales</taxon>
        <taxon>Methanococcaceae</taxon>
        <taxon>Methanococcus</taxon>
    </lineage>
</organism>
<dbReference type="KEGG" id="mmz:MmarC7_1803"/>
<evidence type="ECO:0000313" key="5">
    <source>
        <dbReference type="EMBL" id="ABR66856.1"/>
    </source>
</evidence>
<comment type="pathway">
    <text evidence="1">Protein modification; protein ubiquitination.</text>
</comment>
<dbReference type="SUPFAM" id="SSF51126">
    <property type="entry name" value="Pectin lyase-like"/>
    <property type="match status" value="3"/>
</dbReference>
<dbReference type="PANTHER" id="PTHR22990:SF15">
    <property type="entry name" value="F-BOX ONLY PROTEIN 10"/>
    <property type="match status" value="1"/>
</dbReference>
<protein>
    <submittedName>
        <fullName evidence="5">Parallel beta-helix repeat</fullName>
    </submittedName>
</protein>
<reference evidence="5" key="1">
    <citation type="submission" date="2007-06" db="EMBL/GenBank/DDBJ databases">
        <title>Complete sequence of Methanococcus maripaludis C7.</title>
        <authorList>
            <consortium name="US DOE Joint Genome Institute"/>
            <person name="Copeland A."/>
            <person name="Lucas S."/>
            <person name="Lapidus A."/>
            <person name="Barry K."/>
            <person name="Glavina del Rio T."/>
            <person name="Dalin E."/>
            <person name="Tice H."/>
            <person name="Pitluck S."/>
            <person name="Clum A."/>
            <person name="Schmutz J."/>
            <person name="Larimer F."/>
            <person name="Land M."/>
            <person name="Hauser L."/>
            <person name="Kyrpides N."/>
            <person name="Anderson I."/>
            <person name="Sieprawska-Lupa M."/>
            <person name="Whitman W.B."/>
            <person name="Richardson P."/>
        </authorList>
    </citation>
    <scope>NUCLEOTIDE SEQUENCE [LARGE SCALE GENOMIC DNA]</scope>
    <source>
        <strain evidence="5">C7</strain>
    </source>
</reference>
<dbReference type="InterPro" id="IPR051550">
    <property type="entry name" value="SCF-Subunits/Alg-Epimerases"/>
</dbReference>
<dbReference type="InterPro" id="IPR006633">
    <property type="entry name" value="Carb-bd_sugar_hydrolysis-dom"/>
</dbReference>
<dbReference type="eggNOG" id="arCOG02554">
    <property type="taxonomic scope" value="Archaea"/>
</dbReference>
<dbReference type="HOGENOM" id="CLU_499341_0_0_2"/>
<dbReference type="InterPro" id="IPR011050">
    <property type="entry name" value="Pectin_lyase_fold/virulence"/>
</dbReference>
<dbReference type="NCBIfam" id="TIGR03804">
    <property type="entry name" value="para_beta_helix"/>
    <property type="match status" value="4"/>
</dbReference>
<dbReference type="Gene3D" id="2.160.20.10">
    <property type="entry name" value="Single-stranded right-handed beta-helix, Pectin lyase-like"/>
    <property type="match status" value="3"/>
</dbReference>
<proteinExistence type="predicted"/>
<dbReference type="InterPro" id="IPR022441">
    <property type="entry name" value="Para_beta_helix_rpt-2"/>
</dbReference>
<evidence type="ECO:0000259" key="4">
    <source>
        <dbReference type="SMART" id="SM00722"/>
    </source>
</evidence>
<evidence type="ECO:0000256" key="3">
    <source>
        <dbReference type="ARBA" id="ARBA00022786"/>
    </source>
</evidence>
<keyword evidence="3" id="KW-0833">Ubl conjugation pathway</keyword>
<dbReference type="InterPro" id="IPR006626">
    <property type="entry name" value="PbH1"/>
</dbReference>
<dbReference type="PANTHER" id="PTHR22990">
    <property type="entry name" value="F-BOX ONLY PROTEIN"/>
    <property type="match status" value="1"/>
</dbReference>
<feature type="domain" description="Carbohydrate-binding/sugar hydrolysis" evidence="4">
    <location>
        <begin position="303"/>
        <end position="452"/>
    </location>
</feature>
<dbReference type="STRING" id="426368.MmarC7_1803"/>
<sequence>MTTILLIICIGSVSAVLPIGDPDPIDYNHITSSNYASTRVISNPGTYYLMEDITNAERIEIKSDNVILDGQGHILNTNINSYGIYSSNHANITIKNVKINSKHEGIVFNGINSANVENNTINTTYLCSLWGSGYNLTVINNSMSSGFGGNYGLEQLTTYTVSGNTINGKTIYFYKNTENIGEIPSDAAQIIISNCTNGQIKNLLLDENAVVIYIGDSSEITVENCTIKPNIYQDYQLYLINSENCNITGNIFNISENTDLRVMNIINANNLKINRNTIEGMFYGFNLNSVTNSCIFENNITVGKRGLYFWRNSANNTISGNTITSNQLNGIDIIYSNNNTISGNTITSNQSSGIEIYASDANIISGNAIDAGNTGVYVYVEPMDDPDSKDNLISGNTINAGNYGVSVKFSNNNTISGNTINATESGIYQKYADNSTISGNTINDCEDGLNLDHTPNIMISNCTFSGNNFGIDANSVYGGTVTGCTFESSTYGISLDKNVENTTITYNEFFENLYGLKITGTNNWIYLNNFENNSEAHVYSDSLTGNYFHSPFVNYKYDGKVYTGRLGNYYDGEELGTSVAGIFEKPYWIIELKV</sequence>
<keyword evidence="2" id="KW-0677">Repeat</keyword>
<accession>A6VK80</accession>
<dbReference type="SMART" id="SM00722">
    <property type="entry name" value="CASH"/>
    <property type="match status" value="1"/>
</dbReference>
<gene>
    <name evidence="5" type="ordered locus">MmarC7_1803</name>
</gene>
<dbReference type="InterPro" id="IPR012334">
    <property type="entry name" value="Pectin_lyas_fold"/>
</dbReference>
<dbReference type="AlphaFoldDB" id="A6VK80"/>
<dbReference type="SMART" id="SM00710">
    <property type="entry name" value="PbH1"/>
    <property type="match status" value="12"/>
</dbReference>
<dbReference type="eggNOG" id="arCOG02499">
    <property type="taxonomic scope" value="Archaea"/>
</dbReference>